<dbReference type="GO" id="GO:0006310">
    <property type="term" value="P:DNA recombination"/>
    <property type="evidence" value="ECO:0007669"/>
    <property type="project" value="UniProtKB-KW"/>
</dbReference>
<organism evidence="3 4">
    <name type="scientific">Candidatus Iainarchaeum sp</name>
    <dbReference type="NCBI Taxonomy" id="3101447"/>
    <lineage>
        <taxon>Archaea</taxon>
        <taxon>Candidatus Iainarchaeota</taxon>
        <taxon>Candidatus Iainarchaeia</taxon>
        <taxon>Candidatus Iainarchaeales</taxon>
        <taxon>Candidatus Iainarchaeaceae</taxon>
        <taxon>Candidatus Iainarchaeum</taxon>
    </lineage>
</organism>
<feature type="region of interest" description="Disordered" evidence="2">
    <location>
        <begin position="227"/>
        <end position="248"/>
    </location>
</feature>
<dbReference type="GO" id="GO:0003677">
    <property type="term" value="F:DNA binding"/>
    <property type="evidence" value="ECO:0007669"/>
    <property type="project" value="InterPro"/>
</dbReference>
<protein>
    <recommendedName>
        <fullName evidence="5">Tyr recombinase domain-containing protein</fullName>
    </recommendedName>
</protein>
<dbReference type="InterPro" id="IPR013762">
    <property type="entry name" value="Integrase-like_cat_sf"/>
</dbReference>
<evidence type="ECO:0000256" key="1">
    <source>
        <dbReference type="ARBA" id="ARBA00023172"/>
    </source>
</evidence>
<gene>
    <name evidence="3" type="ORF">J4215_02440</name>
</gene>
<keyword evidence="1" id="KW-0233">DNA recombination</keyword>
<evidence type="ECO:0000313" key="4">
    <source>
        <dbReference type="Proteomes" id="UP000675968"/>
    </source>
</evidence>
<name>A0A8T4L7B7_9ARCH</name>
<reference evidence="3" key="2">
    <citation type="submission" date="2021-05" db="EMBL/GenBank/DDBJ databases">
        <title>Protein family content uncovers lineage relationships and bacterial pathway maintenance mechanisms in DPANN archaea.</title>
        <authorList>
            <person name="Castelle C.J."/>
            <person name="Meheust R."/>
            <person name="Jaffe A.L."/>
            <person name="Seitz K."/>
            <person name="Gong X."/>
            <person name="Baker B.J."/>
            <person name="Banfield J.F."/>
        </authorList>
    </citation>
    <scope>NUCLEOTIDE SEQUENCE</scope>
    <source>
        <strain evidence="3">RIFCSPLOWO2_01_FULL_AR10_48_17</strain>
    </source>
</reference>
<dbReference type="EMBL" id="JAGVWC010000009">
    <property type="protein sequence ID" value="MBS3061419.1"/>
    <property type="molecule type" value="Genomic_DNA"/>
</dbReference>
<dbReference type="Gene3D" id="1.10.443.10">
    <property type="entry name" value="Intergrase catalytic core"/>
    <property type="match status" value="1"/>
</dbReference>
<dbReference type="GO" id="GO:0015074">
    <property type="term" value="P:DNA integration"/>
    <property type="evidence" value="ECO:0007669"/>
    <property type="project" value="InterPro"/>
</dbReference>
<evidence type="ECO:0000313" key="3">
    <source>
        <dbReference type="EMBL" id="MBS3061419.1"/>
    </source>
</evidence>
<comment type="caution">
    <text evidence="3">The sequence shown here is derived from an EMBL/GenBank/DDBJ whole genome shotgun (WGS) entry which is preliminary data.</text>
</comment>
<reference evidence="3" key="1">
    <citation type="submission" date="2021-03" db="EMBL/GenBank/DDBJ databases">
        <authorList>
            <person name="Jaffe A."/>
        </authorList>
    </citation>
    <scope>NUCLEOTIDE SEQUENCE</scope>
    <source>
        <strain evidence="3">RIFCSPLOWO2_01_FULL_AR10_48_17</strain>
    </source>
</reference>
<evidence type="ECO:0008006" key="5">
    <source>
        <dbReference type="Google" id="ProtNLM"/>
    </source>
</evidence>
<proteinExistence type="predicted"/>
<sequence length="248" mass="28710">MAAELVKINRLPNPNKTLILDFLENYRFKKKQLSIARKSRLASQLHFFSTLFEKPLKPFQESETNELVKLIERYENKHKVYSLHTWREMVKNIKIWIKWTNPDRYPTILLNCKDAITVQNPYSDPKRKAKLDEFLITDETFSKLLNAGNTQHKALLAVGFGCGPRSGELLGLRRKNLEFNSDGTVAASFLESKTFPRENVLLTPDLAYYVREWYEKSPANNPMTFSFVPPMDPQNQSATNYSTSPSND</sequence>
<feature type="compositionally biased region" description="Polar residues" evidence="2">
    <location>
        <begin position="233"/>
        <end position="248"/>
    </location>
</feature>
<dbReference type="Proteomes" id="UP000675968">
    <property type="component" value="Unassembled WGS sequence"/>
</dbReference>
<dbReference type="SUPFAM" id="SSF56349">
    <property type="entry name" value="DNA breaking-rejoining enzymes"/>
    <property type="match status" value="1"/>
</dbReference>
<dbReference type="InterPro" id="IPR011010">
    <property type="entry name" value="DNA_brk_join_enz"/>
</dbReference>
<dbReference type="AlphaFoldDB" id="A0A8T4L7B7"/>
<evidence type="ECO:0000256" key="2">
    <source>
        <dbReference type="SAM" id="MobiDB-lite"/>
    </source>
</evidence>
<accession>A0A8T4L7B7</accession>